<keyword evidence="7" id="KW-0539">Nucleus</keyword>
<dbReference type="Proteomes" id="UP001153636">
    <property type="component" value="Chromosome 5"/>
</dbReference>
<evidence type="ECO:0008006" key="11">
    <source>
        <dbReference type="Google" id="ProtNLM"/>
    </source>
</evidence>
<dbReference type="PANTHER" id="PTHR13469">
    <property type="entry name" value="HEXAMETHYLENE BISACETAMIDE INDUCIBLE 1"/>
    <property type="match status" value="1"/>
</dbReference>
<sequence>MSELTPDIMENNLDLKSSDKLIQDDVPEQNEQLAACASEPITMTAEGELPPKKRKTRRGKSKRRHPYLKNPRKANKLVKPEAPHNSNQFLLEDHALVEDLDKNFMSPTLRTRDSSFSVDSEGDFYSSPDDEQKFLIKDFDDQYETLQAERLQSLSKSELIEEYLALENKLEQLTKQNPKLEEDDSEDSRPDLKQEIERLTIENERLRRENDLLRSKESESDSEDSETDSSDSCSSSSSASSSSCNSRSSSRSRSPINNVDYSKTNGNVSVLQRL</sequence>
<comment type="subcellular location">
    <subcellularLocation>
        <location evidence="1">Nucleus</location>
    </subcellularLocation>
</comment>
<keyword evidence="6" id="KW-0804">Transcription</keyword>
<feature type="region of interest" description="Disordered" evidence="8">
    <location>
        <begin position="172"/>
        <end position="274"/>
    </location>
</feature>
<feature type="compositionally biased region" description="Basic residues" evidence="8">
    <location>
        <begin position="52"/>
        <end position="76"/>
    </location>
</feature>
<feature type="compositionally biased region" description="Polar residues" evidence="8">
    <location>
        <begin position="106"/>
        <end position="118"/>
    </location>
</feature>
<dbReference type="OrthoDB" id="10058500at2759"/>
<dbReference type="AlphaFoldDB" id="A0A9P0GED0"/>
<dbReference type="InterPro" id="IPR024872">
    <property type="entry name" value="HEXIM"/>
</dbReference>
<gene>
    <name evidence="9" type="ORF">PSYICH_LOCUS11286</name>
</gene>
<keyword evidence="3" id="KW-0678">Repressor</keyword>
<dbReference type="EMBL" id="OV651817">
    <property type="protein sequence ID" value="CAH1110373.1"/>
    <property type="molecule type" value="Genomic_DNA"/>
</dbReference>
<feature type="compositionally biased region" description="Acidic residues" evidence="8">
    <location>
        <begin position="220"/>
        <end position="229"/>
    </location>
</feature>
<dbReference type="Gene3D" id="6.10.250.2910">
    <property type="match status" value="1"/>
</dbReference>
<proteinExistence type="inferred from homology"/>
<evidence type="ECO:0000256" key="8">
    <source>
        <dbReference type="SAM" id="MobiDB-lite"/>
    </source>
</evidence>
<evidence type="ECO:0000256" key="3">
    <source>
        <dbReference type="ARBA" id="ARBA00022491"/>
    </source>
</evidence>
<protein>
    <recommendedName>
        <fullName evidence="11">Protein HEXIM1</fullName>
    </recommendedName>
</protein>
<name>A0A9P0GED0_9CUCU</name>
<evidence type="ECO:0000256" key="7">
    <source>
        <dbReference type="ARBA" id="ARBA00023242"/>
    </source>
</evidence>
<evidence type="ECO:0000256" key="4">
    <source>
        <dbReference type="ARBA" id="ARBA00023015"/>
    </source>
</evidence>
<evidence type="ECO:0000256" key="5">
    <source>
        <dbReference type="ARBA" id="ARBA00023054"/>
    </source>
</evidence>
<evidence type="ECO:0000313" key="10">
    <source>
        <dbReference type="Proteomes" id="UP001153636"/>
    </source>
</evidence>
<dbReference type="GO" id="GO:0005654">
    <property type="term" value="C:nucleoplasm"/>
    <property type="evidence" value="ECO:0007669"/>
    <property type="project" value="TreeGrafter"/>
</dbReference>
<dbReference type="PANTHER" id="PTHR13469:SF8">
    <property type="entry name" value="HEXIM P-TEFB COMPLEX SUBUNIT 1"/>
    <property type="match status" value="1"/>
</dbReference>
<accession>A0A9P0GED0</accession>
<feature type="compositionally biased region" description="Polar residues" evidence="8">
    <location>
        <begin position="255"/>
        <end position="274"/>
    </location>
</feature>
<feature type="region of interest" description="Disordered" evidence="8">
    <location>
        <begin position="106"/>
        <end position="130"/>
    </location>
</feature>
<evidence type="ECO:0000313" key="9">
    <source>
        <dbReference type="EMBL" id="CAH1110373.1"/>
    </source>
</evidence>
<dbReference type="GO" id="GO:0097322">
    <property type="term" value="F:7SK snRNA binding"/>
    <property type="evidence" value="ECO:0007669"/>
    <property type="project" value="TreeGrafter"/>
</dbReference>
<dbReference type="GO" id="GO:0004861">
    <property type="term" value="F:cyclin-dependent protein serine/threonine kinase inhibitor activity"/>
    <property type="evidence" value="ECO:0007669"/>
    <property type="project" value="InterPro"/>
</dbReference>
<organism evidence="9 10">
    <name type="scientific">Psylliodes chrysocephalus</name>
    <dbReference type="NCBI Taxonomy" id="3402493"/>
    <lineage>
        <taxon>Eukaryota</taxon>
        <taxon>Metazoa</taxon>
        <taxon>Ecdysozoa</taxon>
        <taxon>Arthropoda</taxon>
        <taxon>Hexapoda</taxon>
        <taxon>Insecta</taxon>
        <taxon>Pterygota</taxon>
        <taxon>Neoptera</taxon>
        <taxon>Endopterygota</taxon>
        <taxon>Coleoptera</taxon>
        <taxon>Polyphaga</taxon>
        <taxon>Cucujiformia</taxon>
        <taxon>Chrysomeloidea</taxon>
        <taxon>Chrysomelidae</taxon>
        <taxon>Galerucinae</taxon>
        <taxon>Alticini</taxon>
        <taxon>Psylliodes</taxon>
    </lineage>
</organism>
<evidence type="ECO:0000256" key="2">
    <source>
        <dbReference type="ARBA" id="ARBA00008409"/>
    </source>
</evidence>
<keyword evidence="5" id="KW-0175">Coiled coil</keyword>
<keyword evidence="10" id="KW-1185">Reference proteome</keyword>
<feature type="region of interest" description="Disordered" evidence="8">
    <location>
        <begin position="37"/>
        <end position="82"/>
    </location>
</feature>
<evidence type="ECO:0000256" key="6">
    <source>
        <dbReference type="ARBA" id="ARBA00023163"/>
    </source>
</evidence>
<feature type="compositionally biased region" description="Low complexity" evidence="8">
    <location>
        <begin position="230"/>
        <end position="254"/>
    </location>
</feature>
<reference evidence="9" key="1">
    <citation type="submission" date="2022-01" db="EMBL/GenBank/DDBJ databases">
        <authorList>
            <person name="King R."/>
        </authorList>
    </citation>
    <scope>NUCLEOTIDE SEQUENCE</scope>
</reference>
<keyword evidence="4" id="KW-0805">Transcription regulation</keyword>
<dbReference type="GO" id="GO:0005737">
    <property type="term" value="C:cytoplasm"/>
    <property type="evidence" value="ECO:0007669"/>
    <property type="project" value="InterPro"/>
</dbReference>
<dbReference type="Pfam" id="PF15313">
    <property type="entry name" value="HEXIM"/>
    <property type="match status" value="1"/>
</dbReference>
<comment type="similarity">
    <text evidence="2">Belongs to the HEXIM family.</text>
</comment>
<dbReference type="PRINTS" id="PR02094">
    <property type="entry name" value="HEXIMFAMILY"/>
</dbReference>
<feature type="compositionally biased region" description="Basic and acidic residues" evidence="8">
    <location>
        <begin position="187"/>
        <end position="219"/>
    </location>
</feature>
<evidence type="ECO:0000256" key="1">
    <source>
        <dbReference type="ARBA" id="ARBA00004123"/>
    </source>
</evidence>
<dbReference type="GO" id="GO:0000122">
    <property type="term" value="P:negative regulation of transcription by RNA polymerase II"/>
    <property type="evidence" value="ECO:0007669"/>
    <property type="project" value="InterPro"/>
</dbReference>